<feature type="domain" description="Insertion element IS402-like" evidence="2">
    <location>
        <begin position="12"/>
        <end position="87"/>
    </location>
</feature>
<evidence type="ECO:0000313" key="4">
    <source>
        <dbReference type="Proteomes" id="UP000757435"/>
    </source>
</evidence>
<dbReference type="InterPro" id="IPR002559">
    <property type="entry name" value="Transposase_11"/>
</dbReference>
<dbReference type="GO" id="GO:0003677">
    <property type="term" value="F:DNA binding"/>
    <property type="evidence" value="ECO:0007669"/>
    <property type="project" value="InterPro"/>
</dbReference>
<name>A0A951QHE9_9CYAN</name>
<reference evidence="3" key="1">
    <citation type="submission" date="2021-05" db="EMBL/GenBank/DDBJ databases">
        <authorList>
            <person name="Pietrasiak N."/>
            <person name="Ward R."/>
            <person name="Stajich J.E."/>
            <person name="Kurbessoian T."/>
        </authorList>
    </citation>
    <scope>NUCLEOTIDE SEQUENCE</scope>
    <source>
        <strain evidence="3">UHER 2000/2452</strain>
    </source>
</reference>
<comment type="caution">
    <text evidence="3">The sequence shown here is derived from an EMBL/GenBank/DDBJ whole genome shotgun (WGS) entry which is preliminary data.</text>
</comment>
<feature type="domain" description="Transposase IS4-like" evidence="1">
    <location>
        <begin position="107"/>
        <end position="260"/>
    </location>
</feature>
<dbReference type="EMBL" id="JAHHHD010000059">
    <property type="protein sequence ID" value="MBW4662124.1"/>
    <property type="molecule type" value="Genomic_DNA"/>
</dbReference>
<protein>
    <submittedName>
        <fullName evidence="3">IS5 family transposase</fullName>
    </submittedName>
</protein>
<organism evidence="3 4">
    <name type="scientific">Drouetiella hepatica Uher 2000/2452</name>
    <dbReference type="NCBI Taxonomy" id="904376"/>
    <lineage>
        <taxon>Bacteria</taxon>
        <taxon>Bacillati</taxon>
        <taxon>Cyanobacteriota</taxon>
        <taxon>Cyanophyceae</taxon>
        <taxon>Oculatellales</taxon>
        <taxon>Oculatellaceae</taxon>
        <taxon>Drouetiella</taxon>
    </lineage>
</organism>
<gene>
    <name evidence="3" type="ORF">KME15_26010</name>
</gene>
<evidence type="ECO:0000259" key="2">
    <source>
        <dbReference type="Pfam" id="PF13340"/>
    </source>
</evidence>
<dbReference type="GO" id="GO:0006313">
    <property type="term" value="P:DNA transposition"/>
    <property type="evidence" value="ECO:0007669"/>
    <property type="project" value="InterPro"/>
</dbReference>
<dbReference type="GO" id="GO:0004803">
    <property type="term" value="F:transposase activity"/>
    <property type="evidence" value="ECO:0007669"/>
    <property type="project" value="InterPro"/>
</dbReference>
<dbReference type="AlphaFoldDB" id="A0A951QHE9"/>
<evidence type="ECO:0000259" key="1">
    <source>
        <dbReference type="Pfam" id="PF01609"/>
    </source>
</evidence>
<accession>A0A951QHE9</accession>
<evidence type="ECO:0000313" key="3">
    <source>
        <dbReference type="EMBL" id="MBW4662124.1"/>
    </source>
</evidence>
<dbReference type="Proteomes" id="UP000757435">
    <property type="component" value="Unassembled WGS sequence"/>
</dbReference>
<dbReference type="InterPro" id="IPR025161">
    <property type="entry name" value="IS402-like_dom"/>
</dbReference>
<dbReference type="Pfam" id="PF13340">
    <property type="entry name" value="DUF4096"/>
    <property type="match status" value="1"/>
</dbReference>
<dbReference type="PANTHER" id="PTHR30007:SF0">
    <property type="entry name" value="TRANSPOSASE"/>
    <property type="match status" value="1"/>
</dbReference>
<sequence>MDFTEIPPSYRISDEVWQRISWAIPLEPPKPKGGRPRMDNRQALDAIFYVLRTGCQWKALPRSLGASSTVHDRYQEWAGQGVFERMWELGLEEYARKVGIDWDWMSMDGAMVKAPLGGEATGANPTDRAKSGTKRSVLTDGKGIPLAVAIEGGNRHDMKLTKLTLEAQRMIPSDTEVRNLCLDKGYDYDEVRELVKAWGYVGHIPFRDERKQIIHDIPNYRARRWVVERTHSWMNRFRRLLVRWEKYKENYLGMIHLACACIAIRAIQVFG</sequence>
<dbReference type="PANTHER" id="PTHR30007">
    <property type="entry name" value="PHP DOMAIN PROTEIN"/>
    <property type="match status" value="1"/>
</dbReference>
<reference evidence="3" key="2">
    <citation type="journal article" date="2022" name="Microbiol. Resour. Announc.">
        <title>Metagenome Sequencing to Explore Phylogenomics of Terrestrial Cyanobacteria.</title>
        <authorList>
            <person name="Ward R.D."/>
            <person name="Stajich J.E."/>
            <person name="Johansen J.R."/>
            <person name="Huntemann M."/>
            <person name="Clum A."/>
            <person name="Foster B."/>
            <person name="Foster B."/>
            <person name="Roux S."/>
            <person name="Palaniappan K."/>
            <person name="Varghese N."/>
            <person name="Mukherjee S."/>
            <person name="Reddy T.B.K."/>
            <person name="Daum C."/>
            <person name="Copeland A."/>
            <person name="Chen I.A."/>
            <person name="Ivanova N.N."/>
            <person name="Kyrpides N.C."/>
            <person name="Shapiro N."/>
            <person name="Eloe-Fadrosh E.A."/>
            <person name="Pietrasiak N."/>
        </authorList>
    </citation>
    <scope>NUCLEOTIDE SEQUENCE</scope>
    <source>
        <strain evidence="3">UHER 2000/2452</strain>
    </source>
</reference>
<dbReference type="NCBIfam" id="NF033580">
    <property type="entry name" value="transpos_IS5_3"/>
    <property type="match status" value="1"/>
</dbReference>
<proteinExistence type="predicted"/>
<dbReference type="Pfam" id="PF01609">
    <property type="entry name" value="DDE_Tnp_1"/>
    <property type="match status" value="1"/>
</dbReference>